<dbReference type="InterPro" id="IPR036366">
    <property type="entry name" value="PGBDSf"/>
</dbReference>
<gene>
    <name evidence="3" type="ORF">A3G03_00975</name>
</gene>
<organism evidence="3 4">
    <name type="scientific">Candidatus Taylorbacteria bacterium RIFCSPLOWO2_12_FULL_44_15c</name>
    <dbReference type="NCBI Taxonomy" id="1802333"/>
    <lineage>
        <taxon>Bacteria</taxon>
        <taxon>Candidatus Tayloriibacteriota</taxon>
    </lineage>
</organism>
<reference evidence="3 4" key="1">
    <citation type="journal article" date="2016" name="Nat. Commun.">
        <title>Thousands of microbial genomes shed light on interconnected biogeochemical processes in an aquifer system.</title>
        <authorList>
            <person name="Anantharaman K."/>
            <person name="Brown C.T."/>
            <person name="Hug L.A."/>
            <person name="Sharon I."/>
            <person name="Castelle C.J."/>
            <person name="Probst A.J."/>
            <person name="Thomas B.C."/>
            <person name="Singh A."/>
            <person name="Wilkins M.J."/>
            <person name="Karaoz U."/>
            <person name="Brodie E.L."/>
            <person name="Williams K.H."/>
            <person name="Hubbard S.S."/>
            <person name="Banfield J.F."/>
        </authorList>
    </citation>
    <scope>NUCLEOTIDE SEQUENCE [LARGE SCALE GENOMIC DNA]</scope>
</reference>
<dbReference type="Proteomes" id="UP000176355">
    <property type="component" value="Unassembled WGS sequence"/>
</dbReference>
<sequence length="1176" mass="118518">MSIKKNVAVFVGLALAVAVAGVAVPVSAAALTQAQIDAIIGLLQSFGADQSTISNVQTSLTGGTPTGGTGGTTGGYVFNANLTMGSSGTDVKNLQKVLNSNADTQVAASGVGSAGNESSYFGALTKAAVIKFQKKYSITPAVGYVGAITRAKLNSMGGVVVTPPGTTPPVVTPIGTGLTVTAGTQPAPQLAPLNAARVPMTNITFTAGSDGDVTVNSLVVERGGPSVDADVSGIVLLNESGAQVGLAKTLNSAHQVTLNEAFTVKAGQSRTMTLGMNRPSADADSSSAGAVFVLSLVAVNTSATVSGSLPIAGTAQTGNAGLTIGSVTNARGPLDPAGAASKNVGTTGYTFSSIKVTAGSTEDVLIKSIRWNQASSAASSDLANLITVVEGTSYPTIVDSTGKYYTSVFGSGIKVEKGFSKEISIKGDITGGSGRTVAFNIEKTTDLNLVGALYGYGITPPTSGTGFSAGSIWYAASTISINTGSLTVSADTSVAAQNVAINLANQPLGGFSVEVKGESISVASLVFNVMATGDEVSDITNVSLVDGNGAVLAGPVDGVDVLDPSGTLTFSGTITFPVGITKLQLKGKLGTDFVNNDTVQASTTPSSNWTTVTGQVTNQTITPSPSTAVTANTMTVKAAALTINVLSTPVAQTVVAGGQDFVFTAYQLDATASGEDLRIAQLLLDYSTNGTATNLTSCRLYNGTTALNTGSNAVNPSAAASSTTFTFDSALVVTKGTTKSLDLKCNIASGSSGQYYWGISATQTVTGVTSGQAATITQNSAAGQRMTMSSAGTLAIALDASSPSYKVASAGTTGNTVSVLRLTATNEDINLSTIALQLTSSATSTSDDVTKVTLWEGTTQVGEAYFNTTNKDSTGVWMATSTLSSAVVVTKDVDKLLTVKVDFPSQSTTGAGKPGSLVAIDHNGSSGTYGTGASSGTTIYATGSDTATAGIRVFKSVPTITFPGLSDTVLSAGRKDLFRFNVTAAPGGQVGIQRISVRISTSSATASSDMVDAVNAYAYEDSSYSTAVSGIQSDGAFMSGSLDLTANWASNATQFDISAADSANASTTVVVPAGATRYFVVRGDVANLAGASYSVATVLEGDASYSANVYANSFGTATTTYLATSTYLFNTSAQNDFIWRPFSTTTAQSMNANDFANGYGLSGLPSGSSNSQTLNK</sequence>
<dbReference type="AlphaFoldDB" id="A0A1G2P3Z5"/>
<evidence type="ECO:0000256" key="1">
    <source>
        <dbReference type="SAM" id="SignalP"/>
    </source>
</evidence>
<dbReference type="InterPro" id="IPR002477">
    <property type="entry name" value="Peptidoglycan-bd-like"/>
</dbReference>
<dbReference type="EMBL" id="MHSL01000033">
    <property type="protein sequence ID" value="OHA43077.1"/>
    <property type="molecule type" value="Genomic_DNA"/>
</dbReference>
<dbReference type="STRING" id="1802333.A3G03_00975"/>
<evidence type="ECO:0000313" key="3">
    <source>
        <dbReference type="EMBL" id="OHA43077.1"/>
    </source>
</evidence>
<proteinExistence type="predicted"/>
<feature type="signal peptide" evidence="1">
    <location>
        <begin position="1"/>
        <end position="28"/>
    </location>
</feature>
<accession>A0A1G2P3Z5</accession>
<protein>
    <recommendedName>
        <fullName evidence="2">Peptidoglycan binding-like domain-containing protein</fullName>
    </recommendedName>
</protein>
<name>A0A1G2P3Z5_9BACT</name>
<feature type="chain" id="PRO_5009583848" description="Peptidoglycan binding-like domain-containing protein" evidence="1">
    <location>
        <begin position="29"/>
        <end position="1176"/>
    </location>
</feature>
<dbReference type="Pfam" id="PF01471">
    <property type="entry name" value="PG_binding_1"/>
    <property type="match status" value="1"/>
</dbReference>
<dbReference type="SUPFAM" id="SSF47090">
    <property type="entry name" value="PGBD-like"/>
    <property type="match status" value="1"/>
</dbReference>
<dbReference type="InterPro" id="IPR036365">
    <property type="entry name" value="PGBD-like_sf"/>
</dbReference>
<comment type="caution">
    <text evidence="3">The sequence shown here is derived from an EMBL/GenBank/DDBJ whole genome shotgun (WGS) entry which is preliminary data.</text>
</comment>
<evidence type="ECO:0000259" key="2">
    <source>
        <dbReference type="Pfam" id="PF01471"/>
    </source>
</evidence>
<keyword evidence="1" id="KW-0732">Signal</keyword>
<evidence type="ECO:0000313" key="4">
    <source>
        <dbReference type="Proteomes" id="UP000176355"/>
    </source>
</evidence>
<feature type="domain" description="Peptidoglycan binding-like" evidence="2">
    <location>
        <begin position="87"/>
        <end position="153"/>
    </location>
</feature>
<dbReference type="Gene3D" id="1.10.101.10">
    <property type="entry name" value="PGBD-like superfamily/PGBD"/>
    <property type="match status" value="1"/>
</dbReference>